<dbReference type="Proteomes" id="UP001060215">
    <property type="component" value="Chromosome 15"/>
</dbReference>
<evidence type="ECO:0000313" key="1">
    <source>
        <dbReference type="EMBL" id="KAI7986723.1"/>
    </source>
</evidence>
<reference evidence="1 2" key="1">
    <citation type="journal article" date="2022" name="Plant J.">
        <title>Chromosome-level genome of Camellia lanceoleosa provides a valuable resource for understanding genome evolution and self-incompatibility.</title>
        <authorList>
            <person name="Gong W."/>
            <person name="Xiao S."/>
            <person name="Wang L."/>
            <person name="Liao Z."/>
            <person name="Chang Y."/>
            <person name="Mo W."/>
            <person name="Hu G."/>
            <person name="Li W."/>
            <person name="Zhao G."/>
            <person name="Zhu H."/>
            <person name="Hu X."/>
            <person name="Ji K."/>
            <person name="Xiang X."/>
            <person name="Song Q."/>
            <person name="Yuan D."/>
            <person name="Jin S."/>
            <person name="Zhang L."/>
        </authorList>
    </citation>
    <scope>NUCLEOTIDE SEQUENCE [LARGE SCALE GENOMIC DNA]</scope>
    <source>
        <strain evidence="1">SQ_2022a</strain>
    </source>
</reference>
<protein>
    <submittedName>
        <fullName evidence="1">Meiotic recombination protein SPO11-2</fullName>
    </submittedName>
</protein>
<name>A0ACC0FET8_9ERIC</name>
<accession>A0ACC0FET8</accession>
<sequence>MFFSDQHLCHVDVLHPLQVRARIEVAVLNFLKILNSSTLAISCLFVFCVRAAAKTTRTHSGNWKDWKVAILPVVQKQHQVLVTLLLRHACTMETHFIEILDMMHGSSRSKKQYAHS</sequence>
<keyword evidence="2" id="KW-1185">Reference proteome</keyword>
<evidence type="ECO:0000313" key="2">
    <source>
        <dbReference type="Proteomes" id="UP001060215"/>
    </source>
</evidence>
<proteinExistence type="predicted"/>
<comment type="caution">
    <text evidence="1">The sequence shown here is derived from an EMBL/GenBank/DDBJ whole genome shotgun (WGS) entry which is preliminary data.</text>
</comment>
<organism evidence="1 2">
    <name type="scientific">Camellia lanceoleosa</name>
    <dbReference type="NCBI Taxonomy" id="1840588"/>
    <lineage>
        <taxon>Eukaryota</taxon>
        <taxon>Viridiplantae</taxon>
        <taxon>Streptophyta</taxon>
        <taxon>Embryophyta</taxon>
        <taxon>Tracheophyta</taxon>
        <taxon>Spermatophyta</taxon>
        <taxon>Magnoliopsida</taxon>
        <taxon>eudicotyledons</taxon>
        <taxon>Gunneridae</taxon>
        <taxon>Pentapetalae</taxon>
        <taxon>asterids</taxon>
        <taxon>Ericales</taxon>
        <taxon>Theaceae</taxon>
        <taxon>Camellia</taxon>
    </lineage>
</organism>
<gene>
    <name evidence="1" type="ORF">LOK49_LG14G00720</name>
</gene>
<dbReference type="EMBL" id="CM045772">
    <property type="protein sequence ID" value="KAI7986723.1"/>
    <property type="molecule type" value="Genomic_DNA"/>
</dbReference>